<evidence type="ECO:0000256" key="1">
    <source>
        <dbReference type="ARBA" id="ARBA00022555"/>
    </source>
</evidence>
<dbReference type="EMBL" id="NPIA01000001">
    <property type="protein sequence ID" value="OZM58537.1"/>
    <property type="molecule type" value="Genomic_DNA"/>
</dbReference>
<dbReference type="PANTHER" id="PTHR15239">
    <property type="entry name" value="NUCLEAR EXPORT MEDIATOR FACTOR NEMF"/>
    <property type="match status" value="1"/>
</dbReference>
<dbReference type="Proteomes" id="UP000217083">
    <property type="component" value="Unassembled WGS sequence"/>
</dbReference>
<dbReference type="HAMAP" id="MF_00844_B">
    <property type="entry name" value="RqcH_B"/>
    <property type="match status" value="1"/>
</dbReference>
<dbReference type="InterPro" id="IPR008532">
    <property type="entry name" value="NFACT_RNA-bd"/>
</dbReference>
<dbReference type="PANTHER" id="PTHR15239:SF6">
    <property type="entry name" value="RIBOSOME QUALITY CONTROL COMPLEX SUBUNIT NEMF"/>
    <property type="match status" value="1"/>
</dbReference>
<proteinExistence type="inferred from homology"/>
<evidence type="ECO:0000313" key="8">
    <source>
        <dbReference type="Proteomes" id="UP000217083"/>
    </source>
</evidence>
<evidence type="ECO:0000256" key="5">
    <source>
        <dbReference type="HAMAP-Rule" id="MF_00844"/>
    </source>
</evidence>
<dbReference type="InterPro" id="IPR043682">
    <property type="entry name" value="RqcH_bacterial"/>
</dbReference>
<dbReference type="FunFam" id="2.30.310.10:FF:000004">
    <property type="entry name" value="Fibronectin-binding protein A"/>
    <property type="match status" value="1"/>
</dbReference>
<organism evidence="7 8">
    <name type="scientific">Lottiidibacillus patelloidae</name>
    <dbReference type="NCBI Taxonomy" id="2670334"/>
    <lineage>
        <taxon>Bacteria</taxon>
        <taxon>Bacillati</taxon>
        <taxon>Bacillota</taxon>
        <taxon>Bacilli</taxon>
        <taxon>Bacillales</taxon>
        <taxon>Bacillaceae</taxon>
        <taxon>Lottiidibacillus</taxon>
    </lineage>
</organism>
<name>A0A263BZ35_9BACI</name>
<gene>
    <name evidence="5" type="primary">rqcH</name>
    <name evidence="7" type="ORF">CIB95_02925</name>
</gene>
<feature type="domain" description="NFACT RNA-binding" evidence="6">
    <location>
        <begin position="454"/>
        <end position="542"/>
    </location>
</feature>
<reference evidence="8" key="1">
    <citation type="submission" date="2017-08" db="EMBL/GenBank/DDBJ databases">
        <authorList>
            <person name="Huang Z."/>
        </authorList>
    </citation>
    <scope>NUCLEOTIDE SEQUENCE [LARGE SCALE GENOMIC DNA]</scope>
    <source>
        <strain evidence="8">SA5d-4</strain>
    </source>
</reference>
<comment type="subunit">
    <text evidence="5">Associates with stalled 50S ribosomal subunits. Binds to RqcP.</text>
</comment>
<keyword evidence="3 5" id="KW-0694">RNA-binding</keyword>
<accession>A0A263BZ35</accession>
<dbReference type="GO" id="GO:1990112">
    <property type="term" value="C:RQC complex"/>
    <property type="evidence" value="ECO:0007669"/>
    <property type="project" value="TreeGrafter"/>
</dbReference>
<dbReference type="Gene3D" id="1.10.8.50">
    <property type="match status" value="1"/>
</dbReference>
<keyword evidence="1 5" id="KW-0820">tRNA-binding</keyword>
<evidence type="ECO:0000256" key="4">
    <source>
        <dbReference type="ARBA" id="ARBA00022917"/>
    </source>
</evidence>
<keyword evidence="2 5" id="KW-0699">rRNA-binding</keyword>
<dbReference type="GO" id="GO:0019843">
    <property type="term" value="F:rRNA binding"/>
    <property type="evidence" value="ECO:0007669"/>
    <property type="project" value="UniProtKB-UniRule"/>
</dbReference>
<sequence length="572" mass="65333">MSFDGILTHAIKDELSNTIESGKISKIYQLNQYELLFTIRGNSKNSHLLLSAHPSYSRVQLTKGEYDKPFEPPMFCMLLRKHLEGGIVEKVEQVEFERILVFHIRSRNELGDVTYKKLIVEIMNKHSNIIVVDRDTNKIIDSIKHLSPALNRHRTVMPGSEYIEPPKQNKLDPFVATEEDVLKKVDFNSGKLAMQLVENFAGLSPLVANEIVHRAGLANATSLPKAFVELMNEIKEAQYEPQILLNDNGKELFYVLSLSHIKGEKKTFTSVSEMLDRFYGGKAERDRVKQQASDLERFIKNEWNKNKRKIKKLQQTLKDAEKAEQYKLHGELLTAHMYMVKRGDSKITVSNFYDEAGEAVTITLDPQKTASQNAQNYFKKYQKAKTSLLEVEKQLILTNEEISYFDGLLQQIESASLKDILEIREELIEGGYLKKSKQASKKKTKQSKPQLEKYLSTDGFEILVGKNNIQNDYLTNRVANQDDLWFHTKDIPGSHVVIKGNDITEQTILEAANIAAFFSKARQSSSVPVDFTKIRHVKKPSGAKPGYVIYDNQQTVYVTPSEDLVLRLKKKS</sequence>
<comment type="caution">
    <text evidence="7">The sequence shown here is derived from an EMBL/GenBank/DDBJ whole genome shotgun (WGS) entry which is preliminary data.</text>
</comment>
<comment type="function">
    <text evidence="5">Key component of the ribosome quality control system (RQC), a ribosome-associated complex that mediates the extraction of incompletely synthesized nascent chains from stalled ribosomes and their subsequent degradation. RqcH recruits Ala-charged tRNA, and with RqcP directs the elongation of stalled nascent chains on 50S ribosomal subunits, leading to non-templated C-terminal alanine extensions (Ala tail). The Ala tail promotes nascent chain degradation. May add between 1 and at least 8 Ala residues. Binds to stalled 50S ribosomal subunits.</text>
</comment>
<keyword evidence="4 5" id="KW-0648">Protein biosynthesis</keyword>
<dbReference type="GO" id="GO:0043023">
    <property type="term" value="F:ribosomal large subunit binding"/>
    <property type="evidence" value="ECO:0007669"/>
    <property type="project" value="UniProtKB-UniRule"/>
</dbReference>
<comment type="similarity">
    <text evidence="5">Belongs to the NEMF family.</text>
</comment>
<evidence type="ECO:0000313" key="7">
    <source>
        <dbReference type="EMBL" id="OZM58537.1"/>
    </source>
</evidence>
<dbReference type="AlphaFoldDB" id="A0A263BZ35"/>
<dbReference type="GO" id="GO:0000049">
    <property type="term" value="F:tRNA binding"/>
    <property type="evidence" value="ECO:0007669"/>
    <property type="project" value="UniProtKB-UniRule"/>
</dbReference>
<dbReference type="Gene3D" id="2.30.310.10">
    <property type="entry name" value="ibrinogen binding protein from staphylococcus aureus domain"/>
    <property type="match status" value="1"/>
</dbReference>
<dbReference type="InterPro" id="IPR051608">
    <property type="entry name" value="RQC_Subunit_NEMF"/>
</dbReference>
<dbReference type="RefSeq" id="WP_094921568.1">
    <property type="nucleotide sequence ID" value="NZ_NPIA01000001.1"/>
</dbReference>
<evidence type="ECO:0000256" key="3">
    <source>
        <dbReference type="ARBA" id="ARBA00022884"/>
    </source>
</evidence>
<evidence type="ECO:0000256" key="2">
    <source>
        <dbReference type="ARBA" id="ARBA00022730"/>
    </source>
</evidence>
<dbReference type="Pfam" id="PF05833">
    <property type="entry name" value="NFACT_N"/>
    <property type="match status" value="1"/>
</dbReference>
<dbReference type="Gene3D" id="3.40.970.40">
    <property type="entry name" value="fibrinogen binding protein from staphylococcus aureus domain like"/>
    <property type="match status" value="1"/>
</dbReference>
<keyword evidence="8" id="KW-1185">Reference proteome</keyword>
<dbReference type="Pfam" id="PF05670">
    <property type="entry name" value="NFACT-R_1"/>
    <property type="match status" value="1"/>
</dbReference>
<protein>
    <recommendedName>
        <fullName evidence="5">Rqc2 homolog RqcH</fullName>
        <shortName evidence="5">RqcH</shortName>
    </recommendedName>
</protein>
<reference evidence="7 8" key="2">
    <citation type="submission" date="2017-09" db="EMBL/GenBank/DDBJ databases">
        <title>Bacillus patelloidae sp. nov., isolated from the intestinal tract of a marine limpet.</title>
        <authorList>
            <person name="Liu R."/>
            <person name="Dong C."/>
            <person name="Shao Z."/>
        </authorList>
    </citation>
    <scope>NUCLEOTIDE SEQUENCE [LARGE SCALE GENOMIC DNA]</scope>
    <source>
        <strain evidence="7 8">SA5d-4</strain>
    </source>
</reference>
<dbReference type="GO" id="GO:0072344">
    <property type="term" value="P:rescue of stalled ribosome"/>
    <property type="evidence" value="ECO:0007669"/>
    <property type="project" value="UniProtKB-UniRule"/>
</dbReference>
<evidence type="ECO:0000259" key="6">
    <source>
        <dbReference type="Pfam" id="PF05670"/>
    </source>
</evidence>